<comment type="caution">
    <text evidence="1">The sequence shown here is derived from an EMBL/GenBank/DDBJ whole genome shotgun (WGS) entry which is preliminary data.</text>
</comment>
<sequence>MKRISSETGFLTQSSAKIGVKKDQNHLTSTFFNSRPFQVAFPVRESNIEKSATVVKKNMVRGYRKAR</sequence>
<reference evidence="1" key="1">
    <citation type="submission" date="2019-08" db="EMBL/GenBank/DDBJ databases">
        <authorList>
            <person name="Kucharzyk K."/>
            <person name="Murdoch R.W."/>
            <person name="Higgins S."/>
            <person name="Loffler F."/>
        </authorList>
    </citation>
    <scope>NUCLEOTIDE SEQUENCE</scope>
</reference>
<dbReference type="EMBL" id="VSSQ01027154">
    <property type="protein sequence ID" value="MPM76245.1"/>
    <property type="molecule type" value="Genomic_DNA"/>
</dbReference>
<protein>
    <submittedName>
        <fullName evidence="1">Uncharacterized protein</fullName>
    </submittedName>
</protein>
<gene>
    <name evidence="1" type="ORF">SDC9_123242</name>
</gene>
<evidence type="ECO:0000313" key="1">
    <source>
        <dbReference type="EMBL" id="MPM76245.1"/>
    </source>
</evidence>
<dbReference type="AlphaFoldDB" id="A0A645CH38"/>
<proteinExistence type="predicted"/>
<name>A0A645CH38_9ZZZZ</name>
<organism evidence="1">
    <name type="scientific">bioreactor metagenome</name>
    <dbReference type="NCBI Taxonomy" id="1076179"/>
    <lineage>
        <taxon>unclassified sequences</taxon>
        <taxon>metagenomes</taxon>
        <taxon>ecological metagenomes</taxon>
    </lineage>
</organism>
<accession>A0A645CH38</accession>